<comment type="caution">
    <text evidence="6">The sequence shown here is derived from an EMBL/GenBank/DDBJ whole genome shotgun (WGS) entry which is preliminary data.</text>
</comment>
<keyword evidence="7" id="KW-1185">Reference proteome</keyword>
<dbReference type="PIRSF" id="PIRSF029120">
    <property type="entry name" value="UCP029120"/>
    <property type="match status" value="1"/>
</dbReference>
<dbReference type="SUPFAM" id="SSF56059">
    <property type="entry name" value="Glutathione synthetase ATP-binding domain-like"/>
    <property type="match status" value="1"/>
</dbReference>
<evidence type="ECO:0000259" key="5">
    <source>
        <dbReference type="PROSITE" id="PS50975"/>
    </source>
</evidence>
<evidence type="ECO:0000256" key="3">
    <source>
        <dbReference type="ARBA" id="ARBA00022840"/>
    </source>
</evidence>
<dbReference type="PROSITE" id="PS50975">
    <property type="entry name" value="ATP_GRASP"/>
    <property type="match status" value="1"/>
</dbReference>
<dbReference type="RefSeq" id="WP_307204610.1">
    <property type="nucleotide sequence ID" value="NZ_JAUSST010000005.1"/>
</dbReference>
<protein>
    <submittedName>
        <fullName evidence="6">Carbamoylphosphate synthase large subunit</fullName>
    </submittedName>
</protein>
<keyword evidence="2 4" id="KW-0547">Nucleotide-binding</keyword>
<dbReference type="InterPro" id="IPR011761">
    <property type="entry name" value="ATP-grasp"/>
</dbReference>
<dbReference type="InterPro" id="IPR011226">
    <property type="entry name" value="ATP-grasp_fam"/>
</dbReference>
<organism evidence="6 7">
    <name type="scientific">Paenibacillus harenae</name>
    <dbReference type="NCBI Taxonomy" id="306543"/>
    <lineage>
        <taxon>Bacteria</taxon>
        <taxon>Bacillati</taxon>
        <taxon>Bacillota</taxon>
        <taxon>Bacilli</taxon>
        <taxon>Bacillales</taxon>
        <taxon>Paenibacillaceae</taxon>
        <taxon>Paenibacillus</taxon>
    </lineage>
</organism>
<gene>
    <name evidence="6" type="ORF">J2T15_002851</name>
</gene>
<feature type="domain" description="ATP-grasp" evidence="5">
    <location>
        <begin position="122"/>
        <end position="315"/>
    </location>
</feature>
<keyword evidence="1" id="KW-0436">Ligase</keyword>
<evidence type="ECO:0000313" key="7">
    <source>
        <dbReference type="Proteomes" id="UP001229346"/>
    </source>
</evidence>
<accession>A0ABT9U3Y8</accession>
<dbReference type="InterPro" id="IPR052032">
    <property type="entry name" value="ATP-dep_AA_Ligase"/>
</dbReference>
<dbReference type="Gene3D" id="3.40.50.20">
    <property type="match status" value="1"/>
</dbReference>
<dbReference type="PANTHER" id="PTHR43585:SF2">
    <property type="entry name" value="ATP-GRASP ENZYME FSQD"/>
    <property type="match status" value="1"/>
</dbReference>
<evidence type="ECO:0000313" key="6">
    <source>
        <dbReference type="EMBL" id="MDQ0113410.1"/>
    </source>
</evidence>
<dbReference type="Proteomes" id="UP001229346">
    <property type="component" value="Unassembled WGS sequence"/>
</dbReference>
<evidence type="ECO:0000256" key="4">
    <source>
        <dbReference type="PROSITE-ProRule" id="PRU00409"/>
    </source>
</evidence>
<dbReference type="InterPro" id="IPR005479">
    <property type="entry name" value="CPAse_ATP-bd"/>
</dbReference>
<dbReference type="PANTHER" id="PTHR43585">
    <property type="entry name" value="FUMIPYRROLE BIOSYNTHESIS PROTEIN C"/>
    <property type="match status" value="1"/>
</dbReference>
<dbReference type="Pfam" id="PF15632">
    <property type="entry name" value="ATPgrasp_Ter"/>
    <property type="match status" value="1"/>
</dbReference>
<dbReference type="Gene3D" id="3.30.470.20">
    <property type="entry name" value="ATP-grasp fold, B domain"/>
    <property type="match status" value="1"/>
</dbReference>
<proteinExistence type="predicted"/>
<name>A0ABT9U3Y8_PAEHA</name>
<reference evidence="6 7" key="1">
    <citation type="submission" date="2023-07" db="EMBL/GenBank/DDBJ databases">
        <title>Sorghum-associated microbial communities from plants grown in Nebraska, USA.</title>
        <authorList>
            <person name="Schachtman D."/>
        </authorList>
    </citation>
    <scope>NUCLEOTIDE SEQUENCE [LARGE SCALE GENOMIC DNA]</scope>
    <source>
        <strain evidence="6 7">CC482</strain>
    </source>
</reference>
<sequence>MKKKVNLYFNRWFSVSYLYMNHLRNNPDGVEFKIFGTHPDPMHMSLQGCDYAEVEPVLEGVEYVEYLVDFCRKHQIDVFIPRLKMLDIAKHVHLFDEIGTKVLVCRDTVLLESLVEKDQFYKSLAGKGIMEIPAYEIVNNADDFKAAYERLVAAGHQVCFKPNNSEGGLGFRIIDNERDRLQELFGYVTQLTSFEDAYRTLASVDTFEDLMVMELLPGHEYSIDCLSDESGRLLTAVPRRKESGRLRVLENNAELIEIANRVADTFHIPYNFNIQMKYNGDTPKLLEINPRMSGGLHVTCLSGVNFPYLAVKTALGGEVGPIAPEFGIWASHIEQPMRMLDWSK</sequence>
<dbReference type="EMBL" id="JAUSSU010000005">
    <property type="protein sequence ID" value="MDQ0113410.1"/>
    <property type="molecule type" value="Genomic_DNA"/>
</dbReference>
<evidence type="ECO:0000256" key="1">
    <source>
        <dbReference type="ARBA" id="ARBA00022598"/>
    </source>
</evidence>
<keyword evidence="3 4" id="KW-0067">ATP-binding</keyword>
<evidence type="ECO:0000256" key="2">
    <source>
        <dbReference type="ARBA" id="ARBA00022741"/>
    </source>
</evidence>
<dbReference type="PROSITE" id="PS00867">
    <property type="entry name" value="CPSASE_2"/>
    <property type="match status" value="1"/>
</dbReference>